<accession>A0A0P9FAY6</accession>
<reference evidence="1 2" key="1">
    <citation type="submission" date="2015-09" db="EMBL/GenBank/DDBJ databases">
        <title>Draft genome sequence of Kouleothrix aurantiaca JCM 19913.</title>
        <authorList>
            <person name="Hemp J."/>
        </authorList>
    </citation>
    <scope>NUCLEOTIDE SEQUENCE [LARGE SCALE GENOMIC DNA]</scope>
    <source>
        <strain evidence="1 2">COM-B</strain>
    </source>
</reference>
<sequence>MTFDGKAHTGGRVDGSWVSPADTAQYGTWQIVLKGADSGVEVALPLTIEAPASQPALAPTVSPAVGRPGSTFLFKMGGFQPGEVLSTWANVPDGTVLAIDNDTFKPNIRDLKDWQWSAQPDGSIGFSWAVPANAPLGTWQIVVQGRTSGAVQVASFQVIAGS</sequence>
<name>A0A0P9FAY6_9CHLR</name>
<protein>
    <submittedName>
        <fullName evidence="1">Uncharacterized protein</fullName>
    </submittedName>
</protein>
<evidence type="ECO:0000313" key="1">
    <source>
        <dbReference type="EMBL" id="KPV49745.1"/>
    </source>
</evidence>
<evidence type="ECO:0000313" key="2">
    <source>
        <dbReference type="Proteomes" id="UP000050509"/>
    </source>
</evidence>
<dbReference type="Proteomes" id="UP000050509">
    <property type="component" value="Unassembled WGS sequence"/>
</dbReference>
<proteinExistence type="predicted"/>
<dbReference type="EMBL" id="LJCR01001775">
    <property type="protein sequence ID" value="KPV49745.1"/>
    <property type="molecule type" value="Genomic_DNA"/>
</dbReference>
<keyword evidence="2" id="KW-1185">Reference proteome</keyword>
<gene>
    <name evidence="1" type="ORF">SE17_30870</name>
</gene>
<organism evidence="1 2">
    <name type="scientific">Kouleothrix aurantiaca</name>
    <dbReference type="NCBI Taxonomy" id="186479"/>
    <lineage>
        <taxon>Bacteria</taxon>
        <taxon>Bacillati</taxon>
        <taxon>Chloroflexota</taxon>
        <taxon>Chloroflexia</taxon>
        <taxon>Chloroflexales</taxon>
        <taxon>Roseiflexineae</taxon>
        <taxon>Roseiflexaceae</taxon>
        <taxon>Kouleothrix</taxon>
    </lineage>
</organism>
<comment type="caution">
    <text evidence="1">The sequence shown here is derived from an EMBL/GenBank/DDBJ whole genome shotgun (WGS) entry which is preliminary data.</text>
</comment>
<dbReference type="AlphaFoldDB" id="A0A0P9FAY6"/>